<dbReference type="Pfam" id="PF00665">
    <property type="entry name" value="rve"/>
    <property type="match status" value="1"/>
</dbReference>
<dbReference type="InterPro" id="IPR050900">
    <property type="entry name" value="Transposase_IS3/IS150/IS904"/>
</dbReference>
<dbReference type="InterPro" id="IPR036397">
    <property type="entry name" value="RNaseH_sf"/>
</dbReference>
<gene>
    <name evidence="4" type="ORF">ECIG_04745</name>
</gene>
<dbReference type="HOGENOM" id="CLU_027402_14_5_6"/>
<dbReference type="InterPro" id="IPR012337">
    <property type="entry name" value="RNaseH-like_sf"/>
</dbReference>
<evidence type="ECO:0000313" key="5">
    <source>
        <dbReference type="Proteomes" id="UP000004710"/>
    </source>
</evidence>
<dbReference type="InterPro" id="IPR025948">
    <property type="entry name" value="HTH-like_dom"/>
</dbReference>
<evidence type="ECO:0000313" key="4">
    <source>
        <dbReference type="EMBL" id="EGI16352.1"/>
    </source>
</evidence>
<dbReference type="GO" id="GO:0003676">
    <property type="term" value="F:nucleic acid binding"/>
    <property type="evidence" value="ECO:0007669"/>
    <property type="project" value="InterPro"/>
</dbReference>
<dbReference type="InterPro" id="IPR001584">
    <property type="entry name" value="Integrase_cat-core"/>
</dbReference>
<dbReference type="GO" id="GO:0006310">
    <property type="term" value="P:DNA recombination"/>
    <property type="evidence" value="ECO:0007669"/>
    <property type="project" value="UniProtKB-KW"/>
</dbReference>
<reference evidence="4 5" key="1">
    <citation type="submission" date="2010-01" db="EMBL/GenBank/DDBJ databases">
        <title>The Genome Sequence of Escherichia coli M605.</title>
        <authorList>
            <consortium name="The Broad Institute Genome Sequencing Platform"/>
            <consortium name="The Broad Institute Genome Sequencing Center for Infectious Disease"/>
            <person name="Feldgarden M."/>
            <person name="Gordon D.M."/>
            <person name="Johnson J.R."/>
            <person name="Johnston B.D."/>
            <person name="Young S."/>
            <person name="Zeng Q."/>
            <person name="Koehrsen M."/>
            <person name="Alvarado L."/>
            <person name="Berlin A.M."/>
            <person name="Borenstein D."/>
            <person name="Chapman S.B."/>
            <person name="Chen Z."/>
            <person name="Engels R."/>
            <person name="Freedman E."/>
            <person name="Gellesch M."/>
            <person name="Goldberg J."/>
            <person name="Griggs A."/>
            <person name="Gujja S."/>
            <person name="Heilman E.R."/>
            <person name="Heiman D.I."/>
            <person name="Hepburn T.A."/>
            <person name="Howarth C."/>
            <person name="Jen D."/>
            <person name="Larson L."/>
            <person name="Lewis B."/>
            <person name="Mehta T."/>
            <person name="Park D."/>
            <person name="Pearson M."/>
            <person name="Richards J."/>
            <person name="Roberts A."/>
            <person name="Saif S."/>
            <person name="Shea T.D."/>
            <person name="Shenoy N."/>
            <person name="Sisk P."/>
            <person name="Stolte C."/>
            <person name="Sykes S.N."/>
            <person name="Walk T."/>
            <person name="White J."/>
            <person name="Yandava C."/>
            <person name="Haas B."/>
            <person name="Henn M.R."/>
            <person name="Nusbaum C."/>
            <person name="Birren B."/>
        </authorList>
    </citation>
    <scope>NUCLEOTIDE SEQUENCE [LARGE SCALE GENOMIC DNA]</scope>
    <source>
        <strain evidence="4 5">M605</strain>
    </source>
</reference>
<dbReference type="AlphaFoldDB" id="F4SYA5"/>
<evidence type="ECO:0000256" key="2">
    <source>
        <dbReference type="ARBA" id="ARBA00023172"/>
    </source>
</evidence>
<name>F4SYA5_ECOLX</name>
<dbReference type="SUPFAM" id="SSF53098">
    <property type="entry name" value="Ribonuclease H-like"/>
    <property type="match status" value="1"/>
</dbReference>
<keyword evidence="2" id="KW-0233">DNA recombination</keyword>
<evidence type="ECO:0000259" key="3">
    <source>
        <dbReference type="PROSITE" id="PS50994"/>
    </source>
</evidence>
<protein>
    <submittedName>
        <fullName evidence="4">Transposase</fullName>
    </submittedName>
</protein>
<dbReference type="Proteomes" id="UP000004710">
    <property type="component" value="Unassembled WGS sequence"/>
</dbReference>
<evidence type="ECO:0000256" key="1">
    <source>
        <dbReference type="ARBA" id="ARBA00022578"/>
    </source>
</evidence>
<dbReference type="Pfam" id="PF13276">
    <property type="entry name" value="HTH_21"/>
    <property type="match status" value="1"/>
</dbReference>
<dbReference type="PANTHER" id="PTHR46889:SF4">
    <property type="entry name" value="TRANSPOSASE INSO FOR INSERTION SEQUENCE ELEMENT IS911B-RELATED"/>
    <property type="match status" value="1"/>
</dbReference>
<feature type="domain" description="Integrase catalytic" evidence="3">
    <location>
        <begin position="68"/>
        <end position="140"/>
    </location>
</feature>
<proteinExistence type="predicted"/>
<dbReference type="GO" id="GO:0015074">
    <property type="term" value="P:DNA integration"/>
    <property type="evidence" value="ECO:0007669"/>
    <property type="project" value="InterPro"/>
</dbReference>
<dbReference type="EMBL" id="GL883905">
    <property type="protein sequence ID" value="EGI16352.1"/>
    <property type="molecule type" value="Genomic_DNA"/>
</dbReference>
<accession>F4SYA5</accession>
<dbReference type="PANTHER" id="PTHR46889">
    <property type="entry name" value="TRANSPOSASE INSF FOR INSERTION SEQUENCE IS3B-RELATED"/>
    <property type="match status" value="1"/>
</dbReference>
<organism evidence="4 5">
    <name type="scientific">Escherichia coli M605</name>
    <dbReference type="NCBI Taxonomy" id="656417"/>
    <lineage>
        <taxon>Bacteria</taxon>
        <taxon>Pseudomonadati</taxon>
        <taxon>Pseudomonadota</taxon>
        <taxon>Gammaproteobacteria</taxon>
        <taxon>Enterobacterales</taxon>
        <taxon>Enterobacteriaceae</taxon>
        <taxon>Escherichia</taxon>
    </lineage>
</organism>
<dbReference type="Gene3D" id="3.30.420.10">
    <property type="entry name" value="Ribonuclease H-like superfamily/Ribonuclease H"/>
    <property type="match status" value="1"/>
</dbReference>
<dbReference type="GO" id="GO:0032196">
    <property type="term" value="P:transposition"/>
    <property type="evidence" value="ECO:0007669"/>
    <property type="project" value="UniProtKB-KW"/>
</dbReference>
<keyword evidence="1" id="KW-0815">Transposition</keyword>
<dbReference type="PROSITE" id="PS50994">
    <property type="entry name" value="INTEGRASE"/>
    <property type="match status" value="1"/>
</dbReference>
<sequence>MYDENHSVYGVRKVWRQLLREGIRVARCPVARLMTVMGLAGVRRGKKVRTTVSRKEAAAGDRVNRQFVTERPDQLWVADFTYVSTWQGFAYVEFIIDVFTGVIVGWRVSSSMETTFVLDALEQALWTRRPSGTIHHSDKGHNMCRWHTHSGLSLRMQSCWRQPTAQATHMTTRWRRASTDFIKLR</sequence>